<keyword evidence="1" id="KW-1133">Transmembrane helix</keyword>
<evidence type="ECO:0000313" key="3">
    <source>
        <dbReference type="Proteomes" id="UP000288215"/>
    </source>
</evidence>
<accession>A0A444L7Z7</accession>
<feature type="transmembrane region" description="Helical" evidence="1">
    <location>
        <begin position="358"/>
        <end position="378"/>
    </location>
</feature>
<comment type="caution">
    <text evidence="2">The sequence shown here is derived from an EMBL/GenBank/DDBJ whole genome shotgun (WGS) entry which is preliminary data.</text>
</comment>
<protein>
    <submittedName>
        <fullName evidence="2">Uncharacterized protein</fullName>
    </submittedName>
</protein>
<keyword evidence="1" id="KW-0812">Transmembrane</keyword>
<keyword evidence="1" id="KW-0472">Membrane</keyword>
<organism evidence="2 3">
    <name type="scientific">Methanosuratincola subterraneus</name>
    <dbReference type="NCBI Taxonomy" id="2593994"/>
    <lineage>
        <taxon>Archaea</taxon>
        <taxon>Thermoproteota</taxon>
        <taxon>Methanosuratincolia</taxon>
        <taxon>Candidatus Methanomethylicales</taxon>
        <taxon>Candidatus Methanomethylicaceae</taxon>
        <taxon>Candidatus Methanosuratincola (ex Vanwonterghem et al. 2016)</taxon>
    </lineage>
</organism>
<reference evidence="2 3" key="1">
    <citation type="submission" date="2018-12" db="EMBL/GenBank/DDBJ databases">
        <title>The complete genome of the methanogenic archaea of the candidate phylum Verstraetearchaeota, obtained from the metagenome of underground thermal water.</title>
        <authorList>
            <person name="Kadnikov V.V."/>
            <person name="Mardanov A.V."/>
            <person name="Beletsky A.V."/>
            <person name="Karnachuk O.V."/>
            <person name="Ravin N.V."/>
        </authorList>
    </citation>
    <scope>NUCLEOTIDE SEQUENCE [LARGE SCALE GENOMIC DNA]</scope>
    <source>
        <strain evidence="2">Ch88</strain>
    </source>
</reference>
<gene>
    <name evidence="2" type="ORF">Metus_0472</name>
</gene>
<proteinExistence type="predicted"/>
<evidence type="ECO:0000313" key="2">
    <source>
        <dbReference type="EMBL" id="RWX73693.1"/>
    </source>
</evidence>
<name>A0A444L7Z7_METS7</name>
<dbReference type="AlphaFoldDB" id="A0A444L7Z7"/>
<sequence>MVVNSDQAWQGDIAILPDSDLLVEGCTITISGGNLTVYGNVTIQDASIVTSEEAVACISVAGDGYIKMNNSKIAPEITLVLKDSAKAEIYDSNVFSVEGRNSSKVKIIRSQISQIRVFDDSVQYLEGLFGMMTDVDKYSSSGSPCPRMEIYNCSLRSVRIWEDGYSILSVAHSKIGFLQTRGQTRITFENMSVVSNWTHNGSVVWNRRQFDHIGNFQIEWGESYAGGEINSSGAEVVIRQLEVVDDPPAPLPPGLLGAGKFINMTIYGPKWAKKETMCFINFTGNQVASMDPATLKIYRYTPGLGWQQLQTTGVDLSGQYAWCNITSEEEVFMAFLAALGKGSGGGALPELASQYFDVTLVFGLAIIVAALVIAAAYIKYTRRGR</sequence>
<evidence type="ECO:0000256" key="1">
    <source>
        <dbReference type="SAM" id="Phobius"/>
    </source>
</evidence>
<dbReference type="EMBL" id="RXGA01000002">
    <property type="protein sequence ID" value="RWX73693.1"/>
    <property type="molecule type" value="Genomic_DNA"/>
</dbReference>
<dbReference type="Proteomes" id="UP000288215">
    <property type="component" value="Unassembled WGS sequence"/>
</dbReference>